<dbReference type="PANTHER" id="PTHR34220:SF9">
    <property type="entry name" value="SIGNAL TRANSDUCTION HISTIDINE KINASE INTERNAL REGION DOMAIN-CONTAINING PROTEIN"/>
    <property type="match status" value="1"/>
</dbReference>
<feature type="coiled-coil region" evidence="1">
    <location>
        <begin position="162"/>
        <end position="189"/>
    </location>
</feature>
<evidence type="ECO:0000313" key="5">
    <source>
        <dbReference type="Proteomes" id="UP001462640"/>
    </source>
</evidence>
<feature type="transmembrane region" description="Helical" evidence="2">
    <location>
        <begin position="142"/>
        <end position="161"/>
    </location>
</feature>
<dbReference type="Pfam" id="PF02518">
    <property type="entry name" value="HATPase_c"/>
    <property type="match status" value="1"/>
</dbReference>
<sequence>MKPSWTTAWFSTWRLSKTHAQPGWLRLLLCILVGAGFGASMVVLAALLSGNLLDTGWWRPSLAMSMQLGSLIASMTLACFRLVELSLPASSLAGLNDGRDFRSVLVFVGIPTLCSGLGLTMVDTWHRWQRLGYLPLPRLPDKSTLITFLFCGALFAGLSLWRMRAQLRAEKAQSQLSEAQLRLLQAQIEPHFLFNTLANVQGLIDYDPPRAKHMLDAFTDYLRASLQQLRAQDVSLAQELDLARAYLEVMQCRMGDRLQTRLDVPETLREARIPPLLLQPLIENAIHHGLEPQLAGGLLQLRARAQGPGLQIDIEDSGIGLALARQRPRRGHGLALQNIRERLLAAYGPDASLALMDGPGGVGTRVRLTLPQLRPHSSDTHD</sequence>
<feature type="transmembrane region" description="Helical" evidence="2">
    <location>
        <begin position="62"/>
        <end position="83"/>
    </location>
</feature>
<dbReference type="RefSeq" id="WP_347609953.1">
    <property type="nucleotide sequence ID" value="NZ_JBDPZC010000005.1"/>
</dbReference>
<evidence type="ECO:0000256" key="2">
    <source>
        <dbReference type="SAM" id="Phobius"/>
    </source>
</evidence>
<gene>
    <name evidence="4" type="ORF">ABDJ40_11935</name>
</gene>
<keyword evidence="4" id="KW-0808">Transferase</keyword>
<keyword evidence="5" id="KW-1185">Reference proteome</keyword>
<feature type="transmembrane region" description="Helical" evidence="2">
    <location>
        <begin position="104"/>
        <end position="122"/>
    </location>
</feature>
<feature type="transmembrane region" description="Helical" evidence="2">
    <location>
        <begin position="24"/>
        <end position="50"/>
    </location>
</feature>
<keyword evidence="2" id="KW-0472">Membrane</keyword>
<keyword evidence="4" id="KW-0418">Kinase</keyword>
<proteinExistence type="predicted"/>
<dbReference type="SUPFAM" id="SSF55874">
    <property type="entry name" value="ATPase domain of HSP90 chaperone/DNA topoisomerase II/histidine kinase"/>
    <property type="match status" value="1"/>
</dbReference>
<keyword evidence="2" id="KW-1133">Transmembrane helix</keyword>
<protein>
    <submittedName>
        <fullName evidence="4">Histidine kinase</fullName>
    </submittedName>
</protein>
<comment type="caution">
    <text evidence="4">The sequence shown here is derived from an EMBL/GenBank/DDBJ whole genome shotgun (WGS) entry which is preliminary data.</text>
</comment>
<reference evidence="4 5" key="1">
    <citation type="submission" date="2024-05" db="EMBL/GenBank/DDBJ databases">
        <title>Roseateles sp. 2.12 16S ribosomal RNA gene Genome sequencing and assembly.</title>
        <authorList>
            <person name="Woo H."/>
        </authorList>
    </citation>
    <scope>NUCLEOTIDE SEQUENCE [LARGE SCALE GENOMIC DNA]</scope>
    <source>
        <strain evidence="4 5">2.12</strain>
    </source>
</reference>
<keyword evidence="2" id="KW-0812">Transmembrane</keyword>
<dbReference type="Gene3D" id="3.30.565.10">
    <property type="entry name" value="Histidine kinase-like ATPase, C-terminal domain"/>
    <property type="match status" value="1"/>
</dbReference>
<dbReference type="InterPro" id="IPR003594">
    <property type="entry name" value="HATPase_dom"/>
</dbReference>
<organism evidence="4 5">
    <name type="scientific">Roseateles flavus</name>
    <dbReference type="NCBI Taxonomy" id="3149041"/>
    <lineage>
        <taxon>Bacteria</taxon>
        <taxon>Pseudomonadati</taxon>
        <taxon>Pseudomonadota</taxon>
        <taxon>Betaproteobacteria</taxon>
        <taxon>Burkholderiales</taxon>
        <taxon>Sphaerotilaceae</taxon>
        <taxon>Roseateles</taxon>
    </lineage>
</organism>
<accession>A0ABV0GEI8</accession>
<evidence type="ECO:0000313" key="4">
    <source>
        <dbReference type="EMBL" id="MEO3713475.1"/>
    </source>
</evidence>
<dbReference type="PANTHER" id="PTHR34220">
    <property type="entry name" value="SENSOR HISTIDINE KINASE YPDA"/>
    <property type="match status" value="1"/>
</dbReference>
<dbReference type="InterPro" id="IPR036890">
    <property type="entry name" value="HATPase_C_sf"/>
</dbReference>
<dbReference type="GO" id="GO:0016301">
    <property type="term" value="F:kinase activity"/>
    <property type="evidence" value="ECO:0007669"/>
    <property type="project" value="UniProtKB-KW"/>
</dbReference>
<dbReference type="Proteomes" id="UP001462640">
    <property type="component" value="Unassembled WGS sequence"/>
</dbReference>
<name>A0ABV0GEI8_9BURK</name>
<evidence type="ECO:0000259" key="3">
    <source>
        <dbReference type="SMART" id="SM00387"/>
    </source>
</evidence>
<dbReference type="InterPro" id="IPR050640">
    <property type="entry name" value="Bact_2-comp_sensor_kinase"/>
</dbReference>
<dbReference type="EMBL" id="JBDPZC010000005">
    <property type="protein sequence ID" value="MEO3713475.1"/>
    <property type="molecule type" value="Genomic_DNA"/>
</dbReference>
<feature type="domain" description="Histidine kinase/HSP90-like ATPase" evidence="3">
    <location>
        <begin position="273"/>
        <end position="374"/>
    </location>
</feature>
<dbReference type="InterPro" id="IPR010559">
    <property type="entry name" value="Sig_transdc_His_kin_internal"/>
</dbReference>
<dbReference type="SMART" id="SM00387">
    <property type="entry name" value="HATPase_c"/>
    <property type="match status" value="1"/>
</dbReference>
<evidence type="ECO:0000256" key="1">
    <source>
        <dbReference type="SAM" id="Coils"/>
    </source>
</evidence>
<keyword evidence="1" id="KW-0175">Coiled coil</keyword>
<dbReference type="Pfam" id="PF06580">
    <property type="entry name" value="His_kinase"/>
    <property type="match status" value="1"/>
</dbReference>